<sequence>MAACLKDSSRPDTLPMSCTTLVTFLFDCPSAVRSVELLGSWDNFSTSYPLKQDRRKGTGIWSGCYTFDNIICDGDVENIGATRNGALKMGGTYWYYVRFLYMSDMDALLKLKQYNVDDEERHNSSEPSTTLCPLLPGQRLNILEVPMESQSSNSPHFPDAFTRNPADKFQTPVPPKQFPSPRLGDLCTQPYTVPMQSVRRGPRSATHPPPVSMSHGFEGHARSASSPSTQTPRGAVYTEFKGLKDRFVASKRSVSPNQRELQIGAPVLVSSTAEDVDLIPLSRTSASLRRPRTPLPPSPPSPAAIATLMREYSPLGSHPVEPRQDFDCGFSDHASSDVNQPSRRSRSRPSSNVITLEQNLVTGRARANSADTRRTRHYLSPNEPWVSTPKNQDRFENELAPAPVLQRPAMLEPPSTEDRPSSRNGGDRSPSLRRFPINIDKDLPPLPQYLVPAPLYTCSPVQPSPQVAQDEEEQIQQLDTELVPLPELEQIEEFDPKKEFENRLVTEKRGHFSTWSTESSTLSIASTNEDDAINSPTFSSLPSDYGSPERTSEPFTHGDQTYDLSDKDLEDSILSSLSSSPPQLSLDPLHISTFGSGLLNMNMQIHHDGSAPRRQAVVFGLGFQGYSLPDDETEGQSSLVKMPSREEPAIVNSRVSSVSHLSKMMNEFGYLMDAVA</sequence>
<name>A0A6G1KSA4_9PLEO</name>
<dbReference type="OrthoDB" id="5422351at2759"/>
<feature type="region of interest" description="Disordered" evidence="1">
    <location>
        <begin position="527"/>
        <end position="563"/>
    </location>
</feature>
<dbReference type="PANTHER" id="PTHR40625:SF1">
    <property type="entry name" value="AMP-ACTIVATED PROTEIN KINASE GLYCOGEN-BINDING DOMAIN-CONTAINING PROTEIN"/>
    <property type="match status" value="1"/>
</dbReference>
<accession>A0A6G1KSA4</accession>
<gene>
    <name evidence="2" type="ORF">K504DRAFT_446296</name>
</gene>
<keyword evidence="3" id="KW-1185">Reference proteome</keyword>
<feature type="compositionally biased region" description="Polar residues" evidence="1">
    <location>
        <begin position="223"/>
        <end position="232"/>
    </location>
</feature>
<evidence type="ECO:0000256" key="1">
    <source>
        <dbReference type="SAM" id="MobiDB-lite"/>
    </source>
</evidence>
<dbReference type="EMBL" id="MU005764">
    <property type="protein sequence ID" value="KAF2715435.1"/>
    <property type="molecule type" value="Genomic_DNA"/>
</dbReference>
<feature type="compositionally biased region" description="Polar residues" evidence="1">
    <location>
        <begin position="352"/>
        <end position="361"/>
    </location>
</feature>
<feature type="compositionally biased region" description="Pro residues" evidence="1">
    <location>
        <begin position="293"/>
        <end position="302"/>
    </location>
</feature>
<reference evidence="2" key="1">
    <citation type="journal article" date="2020" name="Stud. Mycol.">
        <title>101 Dothideomycetes genomes: a test case for predicting lifestyles and emergence of pathogens.</title>
        <authorList>
            <person name="Haridas S."/>
            <person name="Albert R."/>
            <person name="Binder M."/>
            <person name="Bloem J."/>
            <person name="Labutti K."/>
            <person name="Salamov A."/>
            <person name="Andreopoulos B."/>
            <person name="Baker S."/>
            <person name="Barry K."/>
            <person name="Bills G."/>
            <person name="Bluhm B."/>
            <person name="Cannon C."/>
            <person name="Castanera R."/>
            <person name="Culley D."/>
            <person name="Daum C."/>
            <person name="Ezra D."/>
            <person name="Gonzalez J."/>
            <person name="Henrissat B."/>
            <person name="Kuo A."/>
            <person name="Liang C."/>
            <person name="Lipzen A."/>
            <person name="Lutzoni F."/>
            <person name="Magnuson J."/>
            <person name="Mondo S."/>
            <person name="Nolan M."/>
            <person name="Ohm R."/>
            <person name="Pangilinan J."/>
            <person name="Park H.-J."/>
            <person name="Ramirez L."/>
            <person name="Alfaro M."/>
            <person name="Sun H."/>
            <person name="Tritt A."/>
            <person name="Yoshinaga Y."/>
            <person name="Zwiers L.-H."/>
            <person name="Turgeon B."/>
            <person name="Goodwin S."/>
            <person name="Spatafora J."/>
            <person name="Crous P."/>
            <person name="Grigoriev I."/>
        </authorList>
    </citation>
    <scope>NUCLEOTIDE SEQUENCE</scope>
    <source>
        <strain evidence="2">CBS 279.74</strain>
    </source>
</reference>
<feature type="region of interest" description="Disordered" evidence="1">
    <location>
        <begin position="198"/>
        <end position="233"/>
    </location>
</feature>
<evidence type="ECO:0000313" key="3">
    <source>
        <dbReference type="Proteomes" id="UP000799428"/>
    </source>
</evidence>
<dbReference type="AlphaFoldDB" id="A0A6G1KSA4"/>
<organism evidence="2 3">
    <name type="scientific">Pleomassaria siparia CBS 279.74</name>
    <dbReference type="NCBI Taxonomy" id="1314801"/>
    <lineage>
        <taxon>Eukaryota</taxon>
        <taxon>Fungi</taxon>
        <taxon>Dikarya</taxon>
        <taxon>Ascomycota</taxon>
        <taxon>Pezizomycotina</taxon>
        <taxon>Dothideomycetes</taxon>
        <taxon>Pleosporomycetidae</taxon>
        <taxon>Pleosporales</taxon>
        <taxon>Pleomassariaceae</taxon>
        <taxon>Pleomassaria</taxon>
    </lineage>
</organism>
<evidence type="ECO:0000313" key="2">
    <source>
        <dbReference type="EMBL" id="KAF2715435.1"/>
    </source>
</evidence>
<feature type="region of interest" description="Disordered" evidence="1">
    <location>
        <begin position="149"/>
        <end position="184"/>
    </location>
</feature>
<feature type="region of interest" description="Disordered" evidence="1">
    <location>
        <begin position="284"/>
        <end position="439"/>
    </location>
</feature>
<dbReference type="Proteomes" id="UP000799428">
    <property type="component" value="Unassembled WGS sequence"/>
</dbReference>
<protein>
    <submittedName>
        <fullName evidence="2">Uncharacterized protein</fullName>
    </submittedName>
</protein>
<proteinExistence type="predicted"/>
<dbReference type="PANTHER" id="PTHR40625">
    <property type="entry name" value="GTP-BINDING PROTEIN ESDC-RELATED"/>
    <property type="match status" value="1"/>
</dbReference>